<feature type="non-terminal residue" evidence="1">
    <location>
        <position position="82"/>
    </location>
</feature>
<accession>A0A382XUZ0</accession>
<dbReference type="AlphaFoldDB" id="A0A382XUZ0"/>
<dbReference type="EMBL" id="UINC01170734">
    <property type="protein sequence ID" value="SVD74927.1"/>
    <property type="molecule type" value="Genomic_DNA"/>
</dbReference>
<protein>
    <submittedName>
        <fullName evidence="1">Uncharacterized protein</fullName>
    </submittedName>
</protein>
<name>A0A382XUZ0_9ZZZZ</name>
<reference evidence="1" key="1">
    <citation type="submission" date="2018-05" db="EMBL/GenBank/DDBJ databases">
        <authorList>
            <person name="Lanie J.A."/>
            <person name="Ng W.-L."/>
            <person name="Kazmierczak K.M."/>
            <person name="Andrzejewski T.M."/>
            <person name="Davidsen T.M."/>
            <person name="Wayne K.J."/>
            <person name="Tettelin H."/>
            <person name="Glass J.I."/>
            <person name="Rusch D."/>
            <person name="Podicherti R."/>
            <person name="Tsui H.-C.T."/>
            <person name="Winkler M.E."/>
        </authorList>
    </citation>
    <scope>NUCLEOTIDE SEQUENCE</scope>
</reference>
<sequence>MQVKFNRQIRTEPLTDPASGTSIGVCQFHHLFRIQFKATFRAHLDAVVAALAPGLGDLQFDFRFFLQVEKRSLGIHEGFMGL</sequence>
<organism evidence="1">
    <name type="scientific">marine metagenome</name>
    <dbReference type="NCBI Taxonomy" id="408172"/>
    <lineage>
        <taxon>unclassified sequences</taxon>
        <taxon>metagenomes</taxon>
        <taxon>ecological metagenomes</taxon>
    </lineage>
</organism>
<evidence type="ECO:0000313" key="1">
    <source>
        <dbReference type="EMBL" id="SVD74927.1"/>
    </source>
</evidence>
<gene>
    <name evidence="1" type="ORF">METZ01_LOCUS427781</name>
</gene>
<proteinExistence type="predicted"/>